<dbReference type="SMART" id="SM00342">
    <property type="entry name" value="HTH_ARAC"/>
    <property type="match status" value="1"/>
</dbReference>
<accession>A0A4R5CVA0</accession>
<dbReference type="InterPro" id="IPR037923">
    <property type="entry name" value="HTH-like"/>
</dbReference>
<keyword evidence="3" id="KW-0804">Transcription</keyword>
<dbReference type="SUPFAM" id="SSF46689">
    <property type="entry name" value="Homeodomain-like"/>
    <property type="match status" value="1"/>
</dbReference>
<protein>
    <submittedName>
        <fullName evidence="5">AraC family transcriptional regulator</fullName>
    </submittedName>
</protein>
<dbReference type="Pfam" id="PF02311">
    <property type="entry name" value="AraC_binding"/>
    <property type="match status" value="1"/>
</dbReference>
<evidence type="ECO:0000256" key="3">
    <source>
        <dbReference type="ARBA" id="ARBA00023163"/>
    </source>
</evidence>
<dbReference type="Pfam" id="PF12833">
    <property type="entry name" value="HTH_18"/>
    <property type="match status" value="1"/>
</dbReference>
<evidence type="ECO:0000256" key="2">
    <source>
        <dbReference type="ARBA" id="ARBA00023125"/>
    </source>
</evidence>
<dbReference type="InterPro" id="IPR009057">
    <property type="entry name" value="Homeodomain-like_sf"/>
</dbReference>
<dbReference type="PRINTS" id="PR00032">
    <property type="entry name" value="HTHARAC"/>
</dbReference>
<comment type="caution">
    <text evidence="5">The sequence shown here is derived from an EMBL/GenBank/DDBJ whole genome shotgun (WGS) entry which is preliminary data.</text>
</comment>
<evidence type="ECO:0000313" key="6">
    <source>
        <dbReference type="Proteomes" id="UP000294597"/>
    </source>
</evidence>
<dbReference type="InterPro" id="IPR014710">
    <property type="entry name" value="RmlC-like_jellyroll"/>
</dbReference>
<dbReference type="Gene3D" id="1.10.10.60">
    <property type="entry name" value="Homeodomain-like"/>
    <property type="match status" value="1"/>
</dbReference>
<dbReference type="PROSITE" id="PS01124">
    <property type="entry name" value="HTH_ARAC_FAMILY_2"/>
    <property type="match status" value="1"/>
</dbReference>
<feature type="domain" description="HTH araC/xylS-type" evidence="4">
    <location>
        <begin position="186"/>
        <end position="284"/>
    </location>
</feature>
<evidence type="ECO:0000256" key="1">
    <source>
        <dbReference type="ARBA" id="ARBA00023015"/>
    </source>
</evidence>
<keyword evidence="2" id="KW-0238">DNA-binding</keyword>
<evidence type="ECO:0000259" key="4">
    <source>
        <dbReference type="PROSITE" id="PS01124"/>
    </source>
</evidence>
<dbReference type="EMBL" id="SMFO01000004">
    <property type="protein sequence ID" value="TDE04649.1"/>
    <property type="molecule type" value="Genomic_DNA"/>
</dbReference>
<organism evidence="5 6">
    <name type="scientific">Flavobacterium hiemivividum</name>
    <dbReference type="NCBI Taxonomy" id="2541734"/>
    <lineage>
        <taxon>Bacteria</taxon>
        <taxon>Pseudomonadati</taxon>
        <taxon>Bacteroidota</taxon>
        <taxon>Flavobacteriia</taxon>
        <taxon>Flavobacteriales</taxon>
        <taxon>Flavobacteriaceae</taxon>
        <taxon>Flavobacterium</taxon>
    </lineage>
</organism>
<sequence>MQLSKLSFPTLSISTILGEDNLGISLFRHSVKGRNEFEQPHKHDFYLVFFVESGSGVHDIDFTQYTVADNQVYFVRPGQIHNWSLKEGTTGFQLMLSNEIVNIFYNLSPLSFFQASSISCISLTETVFQEFIKQLNDIEGLLPNNDIVTKEIVVLQLHLLLKLLEKNYLIQFPERDSVVRPEKLIQKFVELVEVHFHQEPAVKFYATQLKITANYLNILSQKYLKTAAGDFIKDRSMLEAKRLLASTNLSMKEIAYQLGFNDNGYFSKVFKKLSGESPSDFRESYKFYHPYH</sequence>
<dbReference type="InterPro" id="IPR003313">
    <property type="entry name" value="AraC-bd"/>
</dbReference>
<dbReference type="SUPFAM" id="SSF51215">
    <property type="entry name" value="Regulatory protein AraC"/>
    <property type="match status" value="1"/>
</dbReference>
<dbReference type="GO" id="GO:0003700">
    <property type="term" value="F:DNA-binding transcription factor activity"/>
    <property type="evidence" value="ECO:0007669"/>
    <property type="project" value="InterPro"/>
</dbReference>
<evidence type="ECO:0000313" key="5">
    <source>
        <dbReference type="EMBL" id="TDE04649.1"/>
    </source>
</evidence>
<dbReference type="InterPro" id="IPR018060">
    <property type="entry name" value="HTH_AraC"/>
</dbReference>
<name>A0A4R5CVA0_9FLAO</name>
<dbReference type="InterPro" id="IPR020449">
    <property type="entry name" value="Tscrpt_reg_AraC-type_HTH"/>
</dbReference>
<keyword evidence="6" id="KW-1185">Reference proteome</keyword>
<gene>
    <name evidence="5" type="ORF">E0F98_08365</name>
</gene>
<proteinExistence type="predicted"/>
<dbReference type="PANTHER" id="PTHR43280:SF32">
    <property type="entry name" value="TRANSCRIPTIONAL REGULATORY PROTEIN"/>
    <property type="match status" value="1"/>
</dbReference>
<keyword evidence="1" id="KW-0805">Transcription regulation</keyword>
<dbReference type="GO" id="GO:0043565">
    <property type="term" value="F:sequence-specific DNA binding"/>
    <property type="evidence" value="ECO:0007669"/>
    <property type="project" value="InterPro"/>
</dbReference>
<dbReference type="AlphaFoldDB" id="A0A4R5CVA0"/>
<dbReference type="Proteomes" id="UP000294597">
    <property type="component" value="Unassembled WGS sequence"/>
</dbReference>
<dbReference type="PANTHER" id="PTHR43280">
    <property type="entry name" value="ARAC-FAMILY TRANSCRIPTIONAL REGULATOR"/>
    <property type="match status" value="1"/>
</dbReference>
<dbReference type="Gene3D" id="2.60.120.10">
    <property type="entry name" value="Jelly Rolls"/>
    <property type="match status" value="1"/>
</dbReference>
<reference evidence="5 6" key="1">
    <citation type="submission" date="2019-03" db="EMBL/GenBank/DDBJ databases">
        <title>Flavobacterium TSA-D2 sp. nov., isolated from arctic soil.</title>
        <authorList>
            <person name="Chaudhary D.K."/>
        </authorList>
    </citation>
    <scope>NUCLEOTIDE SEQUENCE [LARGE SCALE GENOMIC DNA]</scope>
    <source>
        <strain evidence="5 6">TSA-D2</strain>
    </source>
</reference>